<dbReference type="InterPro" id="IPR028098">
    <property type="entry name" value="Glyco_trans_4-like_N"/>
</dbReference>
<dbReference type="Pfam" id="PF13439">
    <property type="entry name" value="Glyco_transf_4"/>
    <property type="match status" value="1"/>
</dbReference>
<dbReference type="EMBL" id="CDMK01000002">
    <property type="protein sequence ID" value="CRI34939.1"/>
    <property type="molecule type" value="Genomic_DNA"/>
</dbReference>
<evidence type="ECO:0000313" key="3">
    <source>
        <dbReference type="Proteomes" id="UP000046090"/>
    </source>
</evidence>
<dbReference type="GeneID" id="76197441"/>
<gene>
    <name evidence="2" type="ORF">HHE01_07400</name>
</gene>
<organism evidence="2 3">
    <name type="scientific">Helicobacter heilmannii</name>
    <dbReference type="NCBI Taxonomy" id="35817"/>
    <lineage>
        <taxon>Bacteria</taxon>
        <taxon>Pseudomonadati</taxon>
        <taxon>Campylobacterota</taxon>
        <taxon>Epsilonproteobacteria</taxon>
        <taxon>Campylobacterales</taxon>
        <taxon>Helicobacteraceae</taxon>
        <taxon>Helicobacter</taxon>
    </lineage>
</organism>
<keyword evidence="3" id="KW-1185">Reference proteome</keyword>
<reference evidence="3" key="1">
    <citation type="submission" date="2014-12" db="EMBL/GenBank/DDBJ databases">
        <authorList>
            <person name="Smet A."/>
        </authorList>
    </citation>
    <scope>NUCLEOTIDE SEQUENCE [LARGE SCALE GENOMIC DNA]</scope>
</reference>
<dbReference type="SUPFAM" id="SSF53756">
    <property type="entry name" value="UDP-Glycosyltransferase/glycogen phosphorylase"/>
    <property type="match status" value="1"/>
</dbReference>
<proteinExistence type="predicted"/>
<feature type="domain" description="Glycosyltransferase subfamily 4-like N-terminal" evidence="1">
    <location>
        <begin position="33"/>
        <end position="172"/>
    </location>
</feature>
<dbReference type="AlphaFoldDB" id="A0A0K2XNH1"/>
<name>A0A0K2XNH1_HELHE</name>
<accession>A0A0K2XNH1</accession>
<dbReference type="Pfam" id="PF13692">
    <property type="entry name" value="Glyco_trans_1_4"/>
    <property type="match status" value="1"/>
</dbReference>
<keyword evidence="2" id="KW-0808">Transferase</keyword>
<dbReference type="Proteomes" id="UP000046090">
    <property type="component" value="Unassembled WGS sequence"/>
</dbReference>
<dbReference type="GO" id="GO:0016757">
    <property type="term" value="F:glycosyltransferase activity"/>
    <property type="evidence" value="ECO:0007669"/>
    <property type="project" value="UniProtKB-ARBA"/>
</dbReference>
<protein>
    <submittedName>
        <fullName evidence="2">Glycosyl transferase, group 1 family protein</fullName>
    </submittedName>
</protein>
<dbReference type="PANTHER" id="PTHR12526:SF637">
    <property type="entry name" value="GLYCOSYLTRANSFERASE EPSF-RELATED"/>
    <property type="match status" value="1"/>
</dbReference>
<dbReference type="Gene3D" id="3.40.50.2000">
    <property type="entry name" value="Glycogen Phosphorylase B"/>
    <property type="match status" value="2"/>
</dbReference>
<evidence type="ECO:0000259" key="1">
    <source>
        <dbReference type="Pfam" id="PF13439"/>
    </source>
</evidence>
<evidence type="ECO:0000313" key="2">
    <source>
        <dbReference type="EMBL" id="CRI34939.1"/>
    </source>
</evidence>
<sequence length="427" mass="47316">MKQIQKVKNEKSADQKHMGVPMKVLHINATLTGGAARACLRLHSALLKEGVESFVWVQDGRHRGLEPHILSPQSNLAKAWAFVRPYLDKAPILLYPKRKKGVFNLGYLPFSLPLSAIQELKPDIVHLHWIGRGALALRDLPKIKAPLVWSLHDMWAFTGGDHYYCDESEHAYNRSCILNSPFERDLATWGFKMKQRAYAKTPNLNIVGVSAWLSNLASQSVLLKDKPHYNIPNPIDTSSYKPLDKAFCRQLLGLNTSKKLVGFGAMDVNNPIKGYDLLLQALLSCSLELELVVVGSTKPAYLPFKTHHLGALHDTASLVAFYNSIDALVVPSRQENLSNMAMEGLACGIPVMAFKVGGLVDLIQHQENGYLAKPFETKDLGAGLEWVLENGADLSTRARAFVLEHFSEGVVARQMIALYESLKGGVC</sequence>
<dbReference type="RefSeq" id="WP_015106984.1">
    <property type="nucleotide sequence ID" value="NZ_AP026684.1"/>
</dbReference>
<dbReference type="PANTHER" id="PTHR12526">
    <property type="entry name" value="GLYCOSYLTRANSFERASE"/>
    <property type="match status" value="1"/>
</dbReference>